<reference evidence="2 3" key="1">
    <citation type="journal article" date="2017" name="Int. J. Parasitol.">
        <title>The genome of the protozoan parasite Cystoisospora suis and a reverse vaccinology approach to identify vaccine candidates.</title>
        <authorList>
            <person name="Palmieri N."/>
            <person name="Shrestha A."/>
            <person name="Ruttkowski B."/>
            <person name="Beck T."/>
            <person name="Vogl C."/>
            <person name="Tomley F."/>
            <person name="Blake D.P."/>
            <person name="Joachim A."/>
        </authorList>
    </citation>
    <scope>NUCLEOTIDE SEQUENCE [LARGE SCALE GENOMIC DNA]</scope>
    <source>
        <strain evidence="2 3">Wien I</strain>
    </source>
</reference>
<keyword evidence="1" id="KW-1133">Transmembrane helix</keyword>
<evidence type="ECO:0000313" key="2">
    <source>
        <dbReference type="EMBL" id="PHJ25707.1"/>
    </source>
</evidence>
<organism evidence="2 3">
    <name type="scientific">Cystoisospora suis</name>
    <dbReference type="NCBI Taxonomy" id="483139"/>
    <lineage>
        <taxon>Eukaryota</taxon>
        <taxon>Sar</taxon>
        <taxon>Alveolata</taxon>
        <taxon>Apicomplexa</taxon>
        <taxon>Conoidasida</taxon>
        <taxon>Coccidia</taxon>
        <taxon>Eucoccidiorida</taxon>
        <taxon>Eimeriorina</taxon>
        <taxon>Sarcocystidae</taxon>
        <taxon>Cystoisospora</taxon>
    </lineage>
</organism>
<keyword evidence="1" id="KW-0812">Transmembrane</keyword>
<dbReference type="Proteomes" id="UP000221165">
    <property type="component" value="Unassembled WGS sequence"/>
</dbReference>
<proteinExistence type="predicted"/>
<keyword evidence="3" id="KW-1185">Reference proteome</keyword>
<sequence>MATGRRLISSSKWTRWIWKIRLSWRVHRHSWRILFYYNVLAGCCAVGIVLTFILHALTSNASFFTNYRCGAVAKSLIRANFVAVMVTAGVMGLAALLTSRIIALFISHTLGELKPTGHWMDRIGFVVKWVPWFISLCLLVLICICTINLAWILLDAKSWCSRRWSARGLQAVRNCRAWFGGTAVCLTTGKALKPRKIS</sequence>
<keyword evidence="1" id="KW-0472">Membrane</keyword>
<evidence type="ECO:0000256" key="1">
    <source>
        <dbReference type="SAM" id="Phobius"/>
    </source>
</evidence>
<protein>
    <submittedName>
        <fullName evidence="2">Membrane protein</fullName>
    </submittedName>
</protein>
<comment type="caution">
    <text evidence="2">The sequence shown here is derived from an EMBL/GenBank/DDBJ whole genome shotgun (WGS) entry which is preliminary data.</text>
</comment>
<accession>A0A2C6LC92</accession>
<feature type="transmembrane region" description="Helical" evidence="1">
    <location>
        <begin position="34"/>
        <end position="58"/>
    </location>
</feature>
<feature type="transmembrane region" description="Helical" evidence="1">
    <location>
        <begin position="129"/>
        <end position="154"/>
    </location>
</feature>
<dbReference type="GeneID" id="94423893"/>
<dbReference type="RefSeq" id="XP_067927353.1">
    <property type="nucleotide sequence ID" value="XM_068060682.1"/>
</dbReference>
<dbReference type="AlphaFoldDB" id="A0A2C6LC92"/>
<name>A0A2C6LC92_9APIC</name>
<dbReference type="VEuPathDB" id="ToxoDB:CSUI_000448"/>
<gene>
    <name evidence="2" type="ORF">CSUI_000448</name>
</gene>
<dbReference type="EMBL" id="MIGC01000183">
    <property type="protein sequence ID" value="PHJ25707.1"/>
    <property type="molecule type" value="Genomic_DNA"/>
</dbReference>
<evidence type="ECO:0000313" key="3">
    <source>
        <dbReference type="Proteomes" id="UP000221165"/>
    </source>
</evidence>
<dbReference type="OrthoDB" id="328211at2759"/>
<feature type="transmembrane region" description="Helical" evidence="1">
    <location>
        <begin position="79"/>
        <end position="106"/>
    </location>
</feature>